<evidence type="ECO:0000256" key="4">
    <source>
        <dbReference type="ARBA" id="ARBA00022825"/>
    </source>
</evidence>
<evidence type="ECO:0000256" key="2">
    <source>
        <dbReference type="ARBA" id="ARBA00022670"/>
    </source>
</evidence>
<feature type="active site" description="Charge relay system" evidence="5">
    <location>
        <position position="306"/>
    </location>
</feature>
<keyword evidence="2 5" id="KW-0645">Protease</keyword>
<dbReference type="PANTHER" id="PTHR43806">
    <property type="entry name" value="PEPTIDASE S8"/>
    <property type="match status" value="1"/>
</dbReference>
<dbReference type="InterPro" id="IPR000209">
    <property type="entry name" value="Peptidase_S8/S53_dom"/>
</dbReference>
<dbReference type="PROSITE" id="PS00138">
    <property type="entry name" value="SUBTILASE_SER"/>
    <property type="match status" value="1"/>
</dbReference>
<keyword evidence="6" id="KW-0175">Coiled coil</keyword>
<dbReference type="InterPro" id="IPR036852">
    <property type="entry name" value="Peptidase_S8/S53_dom_sf"/>
</dbReference>
<evidence type="ECO:0000313" key="8">
    <source>
        <dbReference type="EMBL" id="GIO33523.1"/>
    </source>
</evidence>
<evidence type="ECO:0000256" key="5">
    <source>
        <dbReference type="PROSITE-ProRule" id="PRU01240"/>
    </source>
</evidence>
<dbReference type="InterPro" id="IPR050131">
    <property type="entry name" value="Peptidase_S8_subtilisin-like"/>
</dbReference>
<dbReference type="PRINTS" id="PR00723">
    <property type="entry name" value="SUBTILISIN"/>
</dbReference>
<name>A0A920CD69_9BACL</name>
<evidence type="ECO:0000313" key="9">
    <source>
        <dbReference type="Proteomes" id="UP000679779"/>
    </source>
</evidence>
<dbReference type="PANTHER" id="PTHR43806:SF11">
    <property type="entry name" value="CEREVISIN-RELATED"/>
    <property type="match status" value="1"/>
</dbReference>
<dbReference type="Pfam" id="PF00082">
    <property type="entry name" value="Peptidase_S8"/>
    <property type="match status" value="1"/>
</dbReference>
<dbReference type="GO" id="GO:0006508">
    <property type="term" value="P:proteolysis"/>
    <property type="evidence" value="ECO:0007669"/>
    <property type="project" value="UniProtKB-KW"/>
</dbReference>
<accession>A0A920CD69</accession>
<dbReference type="SUPFAM" id="SSF52743">
    <property type="entry name" value="Subtilisin-like"/>
    <property type="match status" value="1"/>
</dbReference>
<keyword evidence="3 5" id="KW-0378">Hydrolase</keyword>
<sequence>MYNKDYPAKLIKLRSKDSQSGRIPAPIPGPAAWSYATKKEILKQFRELENQINTILESYVPLAKSKLLNADDVPLPIVFKMRKLAKSHRPDHILKELNSEIIAVHALGKLVVGLTEQSIEQLKEMISELKEIIPSSRQEWITKRMDSNGVYRDAVDPKWNREFELIHELTSIDLITSYTLGDALETMSVDDFESCKKDGELKVRFFKYESEIDDIIFSSFLTHFSNKGIRRNKIERLRHSHKIDTYVVPYVSDEIIKQMADFPGVETVSNFTRFQLSANGQILEKQKLQVLLPEKDRDYPRVAIVDSGISVNNKHLAAWIEAQETFVPPNRQNNYHGEFVGGILVYGHLANPNIQELIDSGVKILDVVVLPDPDLESIREDELLDALEEALDLYATEFKVWNLSLGSSRLCTGVISDFTAAIDELQDTYNVQFIIAAGNYQKMREIWPVEDVFVDDADRISLPADSMRAITVGSIACEDDHTTLVKKGEVTPYSRRGPGVGLSVKPDIVHFSGNPKNFPIYSINGTGELVADFGTSFSAPLVAGILAEYYQQFPTNLSKTTAKALLIHGSRHPITKKVVSVANDLYFYGFGQPKRIHDVLYGDEHEITLMFEGALNPKQNLNWIKISDFPFPQSLCTGNKIRGEILVTLVYEPHLNPRLGSEYSRSNVDIRLRSIVNGKPKTITKGIAAGEVPDAEKWEKTQMTNELKWSPIKQVQFLSPIGKEGSDEISLELFPTWRELTDKEVIPFSVVITIRDPKKVAPVYTEVSKLLLQSFQSDDINLRSEPARINYRG</sequence>
<feature type="coiled-coil region" evidence="6">
    <location>
        <begin position="112"/>
        <end position="139"/>
    </location>
</feature>
<dbReference type="InterPro" id="IPR015500">
    <property type="entry name" value="Peptidase_S8_subtilisin-rel"/>
</dbReference>
<comment type="similarity">
    <text evidence="1 5">Belongs to the peptidase S8 family.</text>
</comment>
<reference evidence="8" key="1">
    <citation type="submission" date="2021-03" db="EMBL/GenBank/DDBJ databases">
        <title>Antimicrobial resistance genes in bacteria isolated from Japanese honey, and their potential for conferring macrolide and lincosamide resistance in the American foulbrood pathogen Paenibacillus larvae.</title>
        <authorList>
            <person name="Okamoto M."/>
            <person name="Kumagai M."/>
            <person name="Kanamori H."/>
            <person name="Takamatsu D."/>
        </authorList>
    </citation>
    <scope>NUCLEOTIDE SEQUENCE</scope>
    <source>
        <strain evidence="8">J2TS6</strain>
    </source>
</reference>
<dbReference type="Proteomes" id="UP000679779">
    <property type="component" value="Unassembled WGS sequence"/>
</dbReference>
<dbReference type="Gene3D" id="3.40.50.200">
    <property type="entry name" value="Peptidase S8/S53 domain"/>
    <property type="match status" value="1"/>
</dbReference>
<keyword evidence="4 5" id="KW-0720">Serine protease</keyword>
<proteinExistence type="inferred from homology"/>
<dbReference type="CDD" id="cd04847">
    <property type="entry name" value="Peptidases_S8_Subtilisin_like_2"/>
    <property type="match status" value="1"/>
</dbReference>
<gene>
    <name evidence="8" type="ORF">J2TS6_46640</name>
</gene>
<dbReference type="RefSeq" id="WP_212958526.1">
    <property type="nucleotide sequence ID" value="NZ_BORQ01000006.1"/>
</dbReference>
<keyword evidence="9" id="KW-1185">Reference proteome</keyword>
<dbReference type="GO" id="GO:0004252">
    <property type="term" value="F:serine-type endopeptidase activity"/>
    <property type="evidence" value="ECO:0007669"/>
    <property type="project" value="UniProtKB-UniRule"/>
</dbReference>
<evidence type="ECO:0000256" key="1">
    <source>
        <dbReference type="ARBA" id="ARBA00011073"/>
    </source>
</evidence>
<organism evidence="8 9">
    <name type="scientific">Paenibacillus albilobatus</name>
    <dbReference type="NCBI Taxonomy" id="2716884"/>
    <lineage>
        <taxon>Bacteria</taxon>
        <taxon>Bacillati</taxon>
        <taxon>Bacillota</taxon>
        <taxon>Bacilli</taxon>
        <taxon>Bacillales</taxon>
        <taxon>Paenibacillaceae</taxon>
        <taxon>Paenibacillus</taxon>
    </lineage>
</organism>
<feature type="domain" description="Peptidase S8/S53" evidence="7">
    <location>
        <begin position="302"/>
        <end position="591"/>
    </location>
</feature>
<comment type="caution">
    <text evidence="8">The sequence shown here is derived from an EMBL/GenBank/DDBJ whole genome shotgun (WGS) entry which is preliminary data.</text>
</comment>
<dbReference type="PROSITE" id="PS51892">
    <property type="entry name" value="SUBTILASE"/>
    <property type="match status" value="1"/>
</dbReference>
<dbReference type="InterPro" id="IPR023828">
    <property type="entry name" value="Peptidase_S8_Ser-AS"/>
</dbReference>
<dbReference type="EMBL" id="BORQ01000006">
    <property type="protein sequence ID" value="GIO33523.1"/>
    <property type="molecule type" value="Genomic_DNA"/>
</dbReference>
<feature type="active site" description="Charge relay system" evidence="5">
    <location>
        <position position="536"/>
    </location>
</feature>
<evidence type="ECO:0000256" key="6">
    <source>
        <dbReference type="SAM" id="Coils"/>
    </source>
</evidence>
<feature type="active site" description="Charge relay system" evidence="5">
    <location>
        <position position="336"/>
    </location>
</feature>
<protein>
    <recommendedName>
        <fullName evidence="7">Peptidase S8/S53 domain-containing protein</fullName>
    </recommendedName>
</protein>
<evidence type="ECO:0000256" key="3">
    <source>
        <dbReference type="ARBA" id="ARBA00022801"/>
    </source>
</evidence>
<evidence type="ECO:0000259" key="7">
    <source>
        <dbReference type="Pfam" id="PF00082"/>
    </source>
</evidence>
<dbReference type="AlphaFoldDB" id="A0A920CD69"/>
<dbReference type="InterPro" id="IPR034074">
    <property type="entry name" value="Y4bN_pept_dom"/>
</dbReference>